<protein>
    <recommendedName>
        <fullName evidence="2">Cytochrome b6-f complex subunit PetP</fullName>
    </recommendedName>
</protein>
<gene>
    <name evidence="1" type="primary">ycf86</name>
    <name evidence="1" type="ORF">CspTHAL103_027</name>
</gene>
<dbReference type="AlphaFoldDB" id="A0A9Y1I401"/>
<keyword evidence="1" id="KW-0934">Plastid</keyword>
<evidence type="ECO:0000313" key="1">
    <source>
        <dbReference type="EMBL" id="WDA99951.1"/>
    </source>
</evidence>
<evidence type="ECO:0008006" key="2">
    <source>
        <dbReference type="Google" id="ProtNLM"/>
    </source>
</evidence>
<dbReference type="EMBL" id="OP616817">
    <property type="protein sequence ID" value="WDA99951.1"/>
    <property type="molecule type" value="Genomic_DNA"/>
</dbReference>
<sequence>MKVGQYIRLINPVNIFPQEMAEKIGSFGIIRGFKYVNYNLITVIVEFSPCCRFWLFYDEIE</sequence>
<reference evidence="1" key="1">
    <citation type="journal article" date="2023" name="J. Phycol.">
        <title>Revised classification of the Cyanidiophyceae based on plastid genome data with descriptions of the Cavernulicolales ord. nov. and Galdieriales ord. nov. (Rhodophyta).</title>
        <authorList>
            <person name="Park S.I."/>
            <person name="Cho C.H."/>
            <person name="Ciniglia C."/>
            <person name="Huang T.Y."/>
            <person name="Liu S.L."/>
            <person name="Bustamante D.E."/>
            <person name="Calderon M.S."/>
            <person name="Mansilla A."/>
            <person name="McDermott T."/>
            <person name="Andersen R.A."/>
            <person name="Yoon H.S."/>
        </authorList>
    </citation>
    <scope>NUCLEOTIDE SEQUENCE</scope>
</reference>
<dbReference type="Pfam" id="PF11061">
    <property type="entry name" value="Tsr0524-like"/>
    <property type="match status" value="1"/>
</dbReference>
<geneLocation type="plastid" evidence="1"/>
<proteinExistence type="predicted"/>
<accession>A0A9Y1I401</accession>
<name>A0A9Y1I401_9RHOD</name>
<organism evidence="1">
    <name type="scientific">Cyanidium sp. THAL103</name>
    <dbReference type="NCBI Taxonomy" id="3027999"/>
    <lineage>
        <taxon>Eukaryota</taxon>
        <taxon>Rhodophyta</taxon>
        <taxon>Bangiophyceae</taxon>
        <taxon>Cyanidiales</taxon>
        <taxon>Cyanidiaceae</taxon>
        <taxon>Cyanidium</taxon>
    </lineage>
</organism>
<dbReference type="InterPro" id="IPR021291">
    <property type="entry name" value="Tsr0524-like"/>
</dbReference>